<evidence type="ECO:0000313" key="3">
    <source>
        <dbReference type="EMBL" id="MEQ2192737.1"/>
    </source>
</evidence>
<evidence type="ECO:0000313" key="4">
    <source>
        <dbReference type="Proteomes" id="UP001434883"/>
    </source>
</evidence>
<evidence type="ECO:0008006" key="5">
    <source>
        <dbReference type="Google" id="ProtNLM"/>
    </source>
</evidence>
<gene>
    <name evidence="3" type="ORF">XENOCAPTIV_016460</name>
</gene>
<accession>A0ABV0QAA8</accession>
<evidence type="ECO:0000256" key="2">
    <source>
        <dbReference type="SAM" id="SignalP"/>
    </source>
</evidence>
<organism evidence="3 4">
    <name type="scientific">Xenoophorus captivus</name>
    <dbReference type="NCBI Taxonomy" id="1517983"/>
    <lineage>
        <taxon>Eukaryota</taxon>
        <taxon>Metazoa</taxon>
        <taxon>Chordata</taxon>
        <taxon>Craniata</taxon>
        <taxon>Vertebrata</taxon>
        <taxon>Euteleostomi</taxon>
        <taxon>Actinopterygii</taxon>
        <taxon>Neopterygii</taxon>
        <taxon>Teleostei</taxon>
        <taxon>Neoteleostei</taxon>
        <taxon>Acanthomorphata</taxon>
        <taxon>Ovalentaria</taxon>
        <taxon>Atherinomorphae</taxon>
        <taxon>Cyprinodontiformes</taxon>
        <taxon>Goodeidae</taxon>
        <taxon>Xenoophorus</taxon>
    </lineage>
</organism>
<keyword evidence="2" id="KW-0732">Signal</keyword>
<feature type="region of interest" description="Disordered" evidence="1">
    <location>
        <begin position="51"/>
        <end position="80"/>
    </location>
</feature>
<evidence type="ECO:0000256" key="1">
    <source>
        <dbReference type="SAM" id="MobiDB-lite"/>
    </source>
</evidence>
<dbReference type="Proteomes" id="UP001434883">
    <property type="component" value="Unassembled WGS sequence"/>
</dbReference>
<sequence length="80" mass="8643">MARPQSDLNLFVFVCILCVKHVCALEAWLLMSVRLFQMPVRVDDFIDPAPEAAHPGVQRRGGRVGAAVAPGNDPSDDPSA</sequence>
<dbReference type="EMBL" id="JAHRIN010003414">
    <property type="protein sequence ID" value="MEQ2192737.1"/>
    <property type="molecule type" value="Genomic_DNA"/>
</dbReference>
<protein>
    <recommendedName>
        <fullName evidence="5">Secreted protein</fullName>
    </recommendedName>
</protein>
<feature type="signal peptide" evidence="2">
    <location>
        <begin position="1"/>
        <end position="24"/>
    </location>
</feature>
<name>A0ABV0QAA8_9TELE</name>
<feature type="chain" id="PRO_5045099192" description="Secreted protein" evidence="2">
    <location>
        <begin position="25"/>
        <end position="80"/>
    </location>
</feature>
<comment type="caution">
    <text evidence="3">The sequence shown here is derived from an EMBL/GenBank/DDBJ whole genome shotgun (WGS) entry which is preliminary data.</text>
</comment>
<keyword evidence="4" id="KW-1185">Reference proteome</keyword>
<reference evidence="3 4" key="1">
    <citation type="submission" date="2021-06" db="EMBL/GenBank/DDBJ databases">
        <authorList>
            <person name="Palmer J.M."/>
        </authorList>
    </citation>
    <scope>NUCLEOTIDE SEQUENCE [LARGE SCALE GENOMIC DNA]</scope>
    <source>
        <strain evidence="3 4">XC_2019</strain>
        <tissue evidence="3">Muscle</tissue>
    </source>
</reference>
<proteinExistence type="predicted"/>